<dbReference type="Proteomes" id="UP001646141">
    <property type="component" value="Unassembled WGS sequence"/>
</dbReference>
<keyword evidence="1" id="KW-1133">Transmembrane helix</keyword>
<feature type="transmembrane region" description="Helical" evidence="1">
    <location>
        <begin position="273"/>
        <end position="294"/>
    </location>
</feature>
<dbReference type="Gene3D" id="1.10.1760.20">
    <property type="match status" value="1"/>
</dbReference>
<name>A0ABS1SPH7_9MICO</name>
<feature type="transmembrane region" description="Helical" evidence="1">
    <location>
        <begin position="243"/>
        <end position="267"/>
    </location>
</feature>
<dbReference type="RefSeq" id="WP_202382212.1">
    <property type="nucleotide sequence ID" value="NZ_BAAAMA010000001.1"/>
</dbReference>
<feature type="transmembrane region" description="Helical" evidence="1">
    <location>
        <begin position="337"/>
        <end position="363"/>
    </location>
</feature>
<reference evidence="2 3" key="1">
    <citation type="submission" date="2018-09" db="EMBL/GenBank/DDBJ databases">
        <title>Comparative genomics of Leucobacter spp.</title>
        <authorList>
            <person name="Reis A.C."/>
            <person name="Kolvenbach B.A."/>
            <person name="Corvini P.F.X."/>
            <person name="Nunes O.C."/>
        </authorList>
    </citation>
    <scope>NUCLEOTIDE SEQUENCE [LARGE SCALE GENOMIC DNA]</scope>
    <source>
        <strain evidence="2 3">L-1</strain>
    </source>
</reference>
<evidence type="ECO:0008006" key="4">
    <source>
        <dbReference type="Google" id="ProtNLM"/>
    </source>
</evidence>
<keyword evidence="1" id="KW-0812">Transmembrane</keyword>
<protein>
    <recommendedName>
        <fullName evidence="4">Energy-coupling factor transport system substrate-specific component</fullName>
    </recommendedName>
</protein>
<evidence type="ECO:0000313" key="3">
    <source>
        <dbReference type="Proteomes" id="UP001646141"/>
    </source>
</evidence>
<dbReference type="EMBL" id="QYAD01000003">
    <property type="protein sequence ID" value="MBL3690087.1"/>
    <property type="molecule type" value="Genomic_DNA"/>
</dbReference>
<comment type="caution">
    <text evidence="2">The sequence shown here is derived from an EMBL/GenBank/DDBJ whole genome shotgun (WGS) entry which is preliminary data.</text>
</comment>
<feature type="transmembrane region" description="Helical" evidence="1">
    <location>
        <begin position="306"/>
        <end position="325"/>
    </location>
</feature>
<gene>
    <name evidence="2" type="ORF">D3226_08965</name>
</gene>
<evidence type="ECO:0000313" key="2">
    <source>
        <dbReference type="EMBL" id="MBL3690087.1"/>
    </source>
</evidence>
<sequence length="432" mass="44594">MGVGSQTAVETLDELAADLTRLRERTGATSYAEIARRITVRRVALGDLPDGAMIPRSTVYHAFSKGRSRIDAELVRDIALALGESAASAEDWVRRCGSARKHVPARVPERASGDASTSLAAVRSEAAAGEREIDAKLSDPTLSAGLAPVVGRIEPRTGSVPAVALSAASHSALAVWASPRGQAQLAAAPEALAAAPEAVATIAPLTELPAATEQLGDPGGEPAAEVVACPSPRRRTRAQRARFVALVLLACLALNLCGQLLVTLLHLPVYLDMIGTAVAALAFGPCAGMLVGLASNGVGVAVNGPMSLPFALVNVAGALVWAYGVRRFRGGDTFLRFFSLTIIVAVACSLVATPILTFGYAGITGHGSENVVRLLSEGASSVMPGVFASNVLSSITDKLLTGFVALALLVPLTRRGGADVQHLRVVDRLIAE</sequence>
<evidence type="ECO:0000256" key="1">
    <source>
        <dbReference type="SAM" id="Phobius"/>
    </source>
</evidence>
<proteinExistence type="predicted"/>
<organism evidence="2 3">
    <name type="scientific">Leucobacter chromiireducens subsp. chromiireducens</name>
    <dbReference type="NCBI Taxonomy" id="660067"/>
    <lineage>
        <taxon>Bacteria</taxon>
        <taxon>Bacillati</taxon>
        <taxon>Actinomycetota</taxon>
        <taxon>Actinomycetes</taxon>
        <taxon>Micrococcales</taxon>
        <taxon>Microbacteriaceae</taxon>
        <taxon>Leucobacter</taxon>
    </lineage>
</organism>
<keyword evidence="3" id="KW-1185">Reference proteome</keyword>
<keyword evidence="1" id="KW-0472">Membrane</keyword>
<accession>A0ABS1SPH7</accession>